<gene>
    <name evidence="1" type="ORF">SISNIDRAFT_455373</name>
</gene>
<name>A0A164TYY6_9AGAM</name>
<evidence type="ECO:0000313" key="2">
    <source>
        <dbReference type="Proteomes" id="UP000076722"/>
    </source>
</evidence>
<sequence>MVVRDASCQKFNNLDMVRTSASLEWTLPIKISFGSTVQVELDEVFSPKIVDDCVGSFPSGVKSARQLLEQAFPVHVPYTIGPELADRFQALQSFNFSPPDSTDLIPVFRTNGDLTLRPLPVNIQPS</sequence>
<accession>A0A164TYY6</accession>
<proteinExistence type="predicted"/>
<protein>
    <submittedName>
        <fullName evidence="1">Uncharacterized protein</fullName>
    </submittedName>
</protein>
<dbReference type="AlphaFoldDB" id="A0A164TYY6"/>
<reference evidence="1 2" key="1">
    <citation type="journal article" date="2016" name="Mol. Biol. Evol.">
        <title>Comparative Genomics of Early-Diverging Mushroom-Forming Fungi Provides Insights into the Origins of Lignocellulose Decay Capabilities.</title>
        <authorList>
            <person name="Nagy L.G."/>
            <person name="Riley R."/>
            <person name="Tritt A."/>
            <person name="Adam C."/>
            <person name="Daum C."/>
            <person name="Floudas D."/>
            <person name="Sun H."/>
            <person name="Yadav J.S."/>
            <person name="Pangilinan J."/>
            <person name="Larsson K.H."/>
            <person name="Matsuura K."/>
            <person name="Barry K."/>
            <person name="Labutti K."/>
            <person name="Kuo R."/>
            <person name="Ohm R.A."/>
            <person name="Bhattacharya S.S."/>
            <person name="Shirouzu T."/>
            <person name="Yoshinaga Y."/>
            <person name="Martin F.M."/>
            <person name="Grigoriev I.V."/>
            <person name="Hibbett D.S."/>
        </authorList>
    </citation>
    <scope>NUCLEOTIDE SEQUENCE [LARGE SCALE GENOMIC DNA]</scope>
    <source>
        <strain evidence="1 2">HHB9708</strain>
    </source>
</reference>
<evidence type="ECO:0000313" key="1">
    <source>
        <dbReference type="EMBL" id="KZS92762.1"/>
    </source>
</evidence>
<dbReference type="EMBL" id="KV419409">
    <property type="protein sequence ID" value="KZS92762.1"/>
    <property type="molecule type" value="Genomic_DNA"/>
</dbReference>
<keyword evidence="2" id="KW-1185">Reference proteome</keyword>
<dbReference type="Proteomes" id="UP000076722">
    <property type="component" value="Unassembled WGS sequence"/>
</dbReference>
<organism evidence="1 2">
    <name type="scientific">Sistotremastrum niveocremeum HHB9708</name>
    <dbReference type="NCBI Taxonomy" id="1314777"/>
    <lineage>
        <taxon>Eukaryota</taxon>
        <taxon>Fungi</taxon>
        <taxon>Dikarya</taxon>
        <taxon>Basidiomycota</taxon>
        <taxon>Agaricomycotina</taxon>
        <taxon>Agaricomycetes</taxon>
        <taxon>Sistotremastrales</taxon>
        <taxon>Sistotremastraceae</taxon>
        <taxon>Sertulicium</taxon>
        <taxon>Sertulicium niveocremeum</taxon>
    </lineage>
</organism>